<name>A0A225SWA0_9BURK</name>
<gene>
    <name evidence="2" type="ORF">CEJ45_06645</name>
</gene>
<evidence type="ECO:0000313" key="3">
    <source>
        <dbReference type="Proteomes" id="UP000214747"/>
    </source>
</evidence>
<dbReference type="InterPro" id="IPR012312">
    <property type="entry name" value="Hemerythrin-like"/>
</dbReference>
<feature type="domain" description="Hemerythrin-like" evidence="1">
    <location>
        <begin position="3"/>
        <end position="132"/>
    </location>
</feature>
<dbReference type="EMBL" id="NJGV01000005">
    <property type="protein sequence ID" value="OWY35493.1"/>
    <property type="molecule type" value="Genomic_DNA"/>
</dbReference>
<organism evidence="2 3">
    <name type="scientific">Herbaspirillum aquaticum</name>
    <dbReference type="NCBI Taxonomy" id="568783"/>
    <lineage>
        <taxon>Bacteria</taxon>
        <taxon>Pseudomonadati</taxon>
        <taxon>Pseudomonadota</taxon>
        <taxon>Betaproteobacteria</taxon>
        <taxon>Burkholderiales</taxon>
        <taxon>Oxalobacteraceae</taxon>
        <taxon>Herbaspirillum</taxon>
    </lineage>
</organism>
<sequence length="135" mass="15368">MNLDKYRREHADIIGHVSTLRTLCAHGIADEAAAIAREVIAMSSVIKLHLSVEDRYLYPSMQQAAPALAAKARLYQEEMKDISAQYGQFSRRWNDAQSIAEQPEAFRADANRVLKLLFDRIGRENRDFYPMVEAA</sequence>
<accession>A0A225SWA0</accession>
<dbReference type="Pfam" id="PF01814">
    <property type="entry name" value="Hemerythrin"/>
    <property type="match status" value="1"/>
</dbReference>
<dbReference type="Gene3D" id="1.20.120.520">
    <property type="entry name" value="nmb1532 protein domain like"/>
    <property type="match status" value="1"/>
</dbReference>
<evidence type="ECO:0000259" key="1">
    <source>
        <dbReference type="Pfam" id="PF01814"/>
    </source>
</evidence>
<dbReference type="AlphaFoldDB" id="A0A225SWA0"/>
<reference evidence="2 3" key="1">
    <citation type="journal article" date="2010" name="Int. J. Syst. Evol. Microbiol.">
        <title>Reclassification of Herbaspirillum putei as a later heterotypic synonym of Herbaspirillum huttiense, with the description of H. huttiense subsp. huttiense subsp. nov. and H. huttiense subsp. putei subsp. nov., comb. nov., and description of Herbaspirillum aquaticum sp. nov.</title>
        <authorList>
            <person name="Dobritsa A.P."/>
            <person name="Reddy M.C."/>
            <person name="Samadpour M."/>
        </authorList>
    </citation>
    <scope>NUCLEOTIDE SEQUENCE [LARGE SCALE GENOMIC DNA]</scope>
    <source>
        <strain evidence="2 3">IEH 4430</strain>
    </source>
</reference>
<comment type="caution">
    <text evidence="2">The sequence shown here is derived from an EMBL/GenBank/DDBJ whole genome shotgun (WGS) entry which is preliminary data.</text>
</comment>
<proteinExistence type="predicted"/>
<dbReference type="Proteomes" id="UP000214747">
    <property type="component" value="Unassembled WGS sequence"/>
</dbReference>
<dbReference type="RefSeq" id="WP_088754383.1">
    <property type="nucleotide sequence ID" value="NZ_JARJFG010000037.1"/>
</dbReference>
<evidence type="ECO:0000313" key="2">
    <source>
        <dbReference type="EMBL" id="OWY35493.1"/>
    </source>
</evidence>
<protein>
    <submittedName>
        <fullName evidence="2">Hemerythrin</fullName>
    </submittedName>
</protein>
<keyword evidence="3" id="KW-1185">Reference proteome</keyword>